<evidence type="ECO:0000259" key="1">
    <source>
        <dbReference type="Pfam" id="PF04542"/>
    </source>
</evidence>
<keyword evidence="3" id="KW-1185">Reference proteome</keyword>
<sequence length="119" mass="14028">MKTKFEKKYTDQELCLLIQQKNKAGFDKLYDQYSYMVYGLASKTIRSKECAEEIAELTFLNIWNSIHVFQNQKKNLCLWIVSVLISTAKDYLESKNIKYIINTDNFPDFAFDILEEEAC</sequence>
<gene>
    <name evidence="2" type="ORF">OMO38_06600</name>
</gene>
<dbReference type="Gene3D" id="1.10.1740.10">
    <property type="match status" value="1"/>
</dbReference>
<dbReference type="RefSeq" id="WP_264749415.1">
    <property type="nucleotide sequence ID" value="NZ_JAPDHW010000003.1"/>
</dbReference>
<feature type="domain" description="RNA polymerase sigma-70 region 2" evidence="1">
    <location>
        <begin position="29"/>
        <end position="95"/>
    </location>
</feature>
<dbReference type="Proteomes" id="UP001163731">
    <property type="component" value="Unassembled WGS sequence"/>
</dbReference>
<dbReference type="Pfam" id="PF04542">
    <property type="entry name" value="Sigma70_r2"/>
    <property type="match status" value="1"/>
</dbReference>
<evidence type="ECO:0000313" key="2">
    <source>
        <dbReference type="EMBL" id="MCW3168191.1"/>
    </source>
</evidence>
<reference evidence="2" key="1">
    <citation type="submission" date="2022-10" db="EMBL/GenBank/DDBJ databases">
        <title>Chryseobacterium babae sp. nov. isolated from the gut of the beetle Oryctes rhinoceros, and Chryseobacterium kimseyorum sp. nov., isolated from a stick insect rearing cage.</title>
        <authorList>
            <person name="Shelomi M."/>
            <person name="Han C.-J."/>
            <person name="Chen W.-M."/>
            <person name="Chen H.-K."/>
            <person name="Liaw S.-J."/>
            <person name="Muhle E."/>
            <person name="Clermont D."/>
        </authorList>
    </citation>
    <scope>NUCLEOTIDE SEQUENCE</scope>
    <source>
        <strain evidence="2">09-1422</strain>
    </source>
</reference>
<dbReference type="InterPro" id="IPR007627">
    <property type="entry name" value="RNA_pol_sigma70_r2"/>
</dbReference>
<dbReference type="EMBL" id="JAPDHW010000003">
    <property type="protein sequence ID" value="MCW3168191.1"/>
    <property type="molecule type" value="Genomic_DNA"/>
</dbReference>
<organism evidence="2 3">
    <name type="scientific">Chryseobacterium kimseyorum</name>
    <dbReference type="NCBI Taxonomy" id="2984028"/>
    <lineage>
        <taxon>Bacteria</taxon>
        <taxon>Pseudomonadati</taxon>
        <taxon>Bacteroidota</taxon>
        <taxon>Flavobacteriia</taxon>
        <taxon>Flavobacteriales</taxon>
        <taxon>Weeksellaceae</taxon>
        <taxon>Chryseobacterium group</taxon>
        <taxon>Chryseobacterium</taxon>
    </lineage>
</organism>
<protein>
    <recommendedName>
        <fullName evidence="1">RNA polymerase sigma-70 region 2 domain-containing protein</fullName>
    </recommendedName>
</protein>
<name>A0ABT3HWN4_9FLAO</name>
<dbReference type="InterPro" id="IPR013325">
    <property type="entry name" value="RNA_pol_sigma_r2"/>
</dbReference>
<evidence type="ECO:0000313" key="3">
    <source>
        <dbReference type="Proteomes" id="UP001163731"/>
    </source>
</evidence>
<proteinExistence type="predicted"/>
<comment type="caution">
    <text evidence="2">The sequence shown here is derived from an EMBL/GenBank/DDBJ whole genome shotgun (WGS) entry which is preliminary data.</text>
</comment>
<dbReference type="SUPFAM" id="SSF88946">
    <property type="entry name" value="Sigma2 domain of RNA polymerase sigma factors"/>
    <property type="match status" value="1"/>
</dbReference>
<accession>A0ABT3HWN4</accession>